<dbReference type="PROSITE" id="PS00134">
    <property type="entry name" value="TRYPSIN_HIS"/>
    <property type="match status" value="1"/>
</dbReference>
<dbReference type="InterPro" id="IPR051487">
    <property type="entry name" value="Ser/Thr_Proteases_Immune/Dev"/>
</dbReference>
<dbReference type="EMBL" id="LR900576">
    <property type="protein sequence ID" value="CAD7246167.1"/>
    <property type="molecule type" value="Genomic_DNA"/>
</dbReference>
<dbReference type="SUPFAM" id="SSF50494">
    <property type="entry name" value="Trypsin-like serine proteases"/>
    <property type="match status" value="1"/>
</dbReference>
<keyword evidence="3" id="KW-0720">Serine protease</keyword>
<proteinExistence type="inferred from homology"/>
<dbReference type="Gene3D" id="2.40.10.10">
    <property type="entry name" value="Trypsin-like serine proteases"/>
    <property type="match status" value="1"/>
</dbReference>
<keyword evidence="3" id="KW-0645">Protease</keyword>
<dbReference type="InterPro" id="IPR043504">
    <property type="entry name" value="Peptidase_S1_PA_chymotrypsin"/>
</dbReference>
<dbReference type="InterPro" id="IPR009003">
    <property type="entry name" value="Peptidase_S1_PA"/>
</dbReference>
<dbReference type="PROSITE" id="PS00135">
    <property type="entry name" value="TRYPSIN_SER"/>
    <property type="match status" value="1"/>
</dbReference>
<dbReference type="EMBL" id="CAJPEV010001059">
    <property type="protein sequence ID" value="CAG0890445.1"/>
    <property type="molecule type" value="Genomic_DNA"/>
</dbReference>
<organism evidence="5">
    <name type="scientific">Darwinula stevensoni</name>
    <dbReference type="NCBI Taxonomy" id="69355"/>
    <lineage>
        <taxon>Eukaryota</taxon>
        <taxon>Metazoa</taxon>
        <taxon>Ecdysozoa</taxon>
        <taxon>Arthropoda</taxon>
        <taxon>Crustacea</taxon>
        <taxon>Oligostraca</taxon>
        <taxon>Ostracoda</taxon>
        <taxon>Podocopa</taxon>
        <taxon>Podocopida</taxon>
        <taxon>Darwinulocopina</taxon>
        <taxon>Darwinuloidea</taxon>
        <taxon>Darwinulidae</taxon>
        <taxon>Darwinula</taxon>
    </lineage>
</organism>
<keyword evidence="1" id="KW-1015">Disulfide bond</keyword>
<dbReference type="PANTHER" id="PTHR24256">
    <property type="entry name" value="TRYPTASE-RELATED"/>
    <property type="match status" value="1"/>
</dbReference>
<evidence type="ECO:0000256" key="3">
    <source>
        <dbReference type="RuleBase" id="RU363034"/>
    </source>
</evidence>
<sequence>MGRARIAARSLVTLLGLGQEKSDESQVSFHGGAFRLPRSPAEVVLMCEGGLREASHRYSRVNKTVSSQPTKDLLRNRLLQVAARRRRTILPTKPFELSKRRAFAMNGYLAAIALFLVLPEESLQGWGKNTETTIPPPAAPTTTRIPPDCSKFTTSRALYLDGSCGRSNLSRASTSTSWFRWFLEVFGLQWLNAEPEGRQGGLIIGGTPATIAEAPWLAHVESVHSGKLYYCTGSIIDDSHVLTAAHCVEKGGIWASSVAVTETRTTQAQQDSMLRSGAPILLLVSPVTTYATTVSIKGKICVSAMSSGRPLADESALTLGNDIAVIRLRQSLRFSPTVQPICIPRSDIVYDAQACTTKMFGWGYTSQNPIVRSNILQKLDAKVFPKENCRVDYNKGLICAKGVSTGTGGCFTQVRVKFEWSCKTFARSKDKSSLQGDSGGPLVVYKDGIAYVIGVYAIVWEPCGTYHDAFTHVSDFTSFISNEIRNG</sequence>
<accession>A0A7R9A767</accession>
<dbReference type="CDD" id="cd00190">
    <property type="entry name" value="Tryp_SPc"/>
    <property type="match status" value="1"/>
</dbReference>
<dbReference type="Pfam" id="PF00089">
    <property type="entry name" value="Trypsin"/>
    <property type="match status" value="1"/>
</dbReference>
<gene>
    <name evidence="5" type="ORF">DSTB1V02_LOCUS6024</name>
</gene>
<comment type="similarity">
    <text evidence="2">Belongs to the peptidase S1 family. CLIP subfamily.</text>
</comment>
<evidence type="ECO:0000256" key="1">
    <source>
        <dbReference type="ARBA" id="ARBA00023157"/>
    </source>
</evidence>
<dbReference type="OrthoDB" id="6339452at2759"/>
<dbReference type="InterPro" id="IPR018114">
    <property type="entry name" value="TRYPSIN_HIS"/>
</dbReference>
<dbReference type="InterPro" id="IPR001314">
    <property type="entry name" value="Peptidase_S1A"/>
</dbReference>
<dbReference type="SMART" id="SM00020">
    <property type="entry name" value="Tryp_SPc"/>
    <property type="match status" value="1"/>
</dbReference>
<dbReference type="Proteomes" id="UP000677054">
    <property type="component" value="Unassembled WGS sequence"/>
</dbReference>
<keyword evidence="6" id="KW-1185">Reference proteome</keyword>
<evidence type="ECO:0000313" key="6">
    <source>
        <dbReference type="Proteomes" id="UP000677054"/>
    </source>
</evidence>
<dbReference type="InterPro" id="IPR001254">
    <property type="entry name" value="Trypsin_dom"/>
</dbReference>
<evidence type="ECO:0000313" key="5">
    <source>
        <dbReference type="EMBL" id="CAD7246167.1"/>
    </source>
</evidence>
<evidence type="ECO:0000259" key="4">
    <source>
        <dbReference type="PROSITE" id="PS50240"/>
    </source>
</evidence>
<protein>
    <recommendedName>
        <fullName evidence="4">Peptidase S1 domain-containing protein</fullName>
    </recommendedName>
</protein>
<dbReference type="GO" id="GO:0006508">
    <property type="term" value="P:proteolysis"/>
    <property type="evidence" value="ECO:0007669"/>
    <property type="project" value="UniProtKB-KW"/>
</dbReference>
<reference evidence="5" key="1">
    <citation type="submission" date="2020-11" db="EMBL/GenBank/DDBJ databases">
        <authorList>
            <person name="Tran Van P."/>
        </authorList>
    </citation>
    <scope>NUCLEOTIDE SEQUENCE</scope>
</reference>
<dbReference type="InterPro" id="IPR033116">
    <property type="entry name" value="TRYPSIN_SER"/>
</dbReference>
<feature type="domain" description="Peptidase S1" evidence="4">
    <location>
        <begin position="203"/>
        <end position="485"/>
    </location>
</feature>
<dbReference type="PRINTS" id="PR00722">
    <property type="entry name" value="CHYMOTRYPSIN"/>
</dbReference>
<evidence type="ECO:0000256" key="2">
    <source>
        <dbReference type="ARBA" id="ARBA00024195"/>
    </source>
</evidence>
<keyword evidence="3" id="KW-0378">Hydrolase</keyword>
<dbReference type="PROSITE" id="PS50240">
    <property type="entry name" value="TRYPSIN_DOM"/>
    <property type="match status" value="1"/>
</dbReference>
<name>A0A7R9A767_9CRUS</name>
<dbReference type="AlphaFoldDB" id="A0A7R9A767"/>
<dbReference type="GO" id="GO:0004252">
    <property type="term" value="F:serine-type endopeptidase activity"/>
    <property type="evidence" value="ECO:0007669"/>
    <property type="project" value="InterPro"/>
</dbReference>